<name>A0A6B2KWR6_9EUKA</name>
<evidence type="ECO:0000256" key="5">
    <source>
        <dbReference type="RuleBase" id="RU364032"/>
    </source>
</evidence>
<dbReference type="Pfam" id="PF17405">
    <property type="entry name" value="Nrap_D4"/>
    <property type="match status" value="1"/>
</dbReference>
<evidence type="ECO:0000259" key="7">
    <source>
        <dbReference type="Pfam" id="PF17403"/>
    </source>
</evidence>
<dbReference type="AlphaFoldDB" id="A0A6B2KWR6"/>
<evidence type="ECO:0000256" key="2">
    <source>
        <dbReference type="ARBA" id="ARBA00006674"/>
    </source>
</evidence>
<dbReference type="Pfam" id="PF17403">
    <property type="entry name" value="Nrap_D2"/>
    <property type="match status" value="1"/>
</dbReference>
<evidence type="ECO:0000256" key="1">
    <source>
        <dbReference type="ARBA" id="ARBA00004604"/>
    </source>
</evidence>
<accession>A0A6B2KWR6</accession>
<evidence type="ECO:0008006" key="13">
    <source>
        <dbReference type="Google" id="ProtNLM"/>
    </source>
</evidence>
<dbReference type="GO" id="GO:0006409">
    <property type="term" value="P:tRNA export from nucleus"/>
    <property type="evidence" value="ECO:0007669"/>
    <property type="project" value="TreeGrafter"/>
</dbReference>
<dbReference type="Pfam" id="PF03813">
    <property type="entry name" value="Nrap"/>
    <property type="match status" value="1"/>
</dbReference>
<dbReference type="EMBL" id="GIBP01000187">
    <property type="protein sequence ID" value="NDV29156.1"/>
    <property type="molecule type" value="Transcribed_RNA"/>
</dbReference>
<organism evidence="12">
    <name type="scientific">Arcella intermedia</name>
    <dbReference type="NCBI Taxonomy" id="1963864"/>
    <lineage>
        <taxon>Eukaryota</taxon>
        <taxon>Amoebozoa</taxon>
        <taxon>Tubulinea</taxon>
        <taxon>Elardia</taxon>
        <taxon>Arcellinida</taxon>
        <taxon>Sphaerothecina</taxon>
        <taxon>Arcellidae</taxon>
        <taxon>Arcella</taxon>
    </lineage>
</organism>
<proteinExistence type="inferred from homology"/>
<dbReference type="InterPro" id="IPR035367">
    <property type="entry name" value="Nrap_D2"/>
</dbReference>
<dbReference type="GO" id="GO:0003723">
    <property type="term" value="F:RNA binding"/>
    <property type="evidence" value="ECO:0007669"/>
    <property type="project" value="UniProtKB-KW"/>
</dbReference>
<comment type="subcellular location">
    <subcellularLocation>
        <location evidence="1 5">Nucleus</location>
        <location evidence="1 5">Nucleolus</location>
    </subcellularLocation>
</comment>
<dbReference type="PANTHER" id="PTHR17972:SF0">
    <property type="entry name" value="NUCLEOLAR PROTEIN 6"/>
    <property type="match status" value="1"/>
</dbReference>
<dbReference type="Pfam" id="PF17407">
    <property type="entry name" value="Nrap_D6"/>
    <property type="match status" value="1"/>
</dbReference>
<feature type="domain" description="Nrap protein" evidence="6">
    <location>
        <begin position="94"/>
        <end position="236"/>
    </location>
</feature>
<evidence type="ECO:0000259" key="10">
    <source>
        <dbReference type="Pfam" id="PF17406"/>
    </source>
</evidence>
<evidence type="ECO:0000259" key="6">
    <source>
        <dbReference type="Pfam" id="PF03813"/>
    </source>
</evidence>
<feature type="domain" description="Nrap protein" evidence="11">
    <location>
        <begin position="962"/>
        <end position="1108"/>
    </location>
</feature>
<evidence type="ECO:0000313" key="12">
    <source>
        <dbReference type="EMBL" id="NDV29156.1"/>
    </source>
</evidence>
<keyword evidence="4 5" id="KW-0539">Nucleus</keyword>
<evidence type="ECO:0000259" key="8">
    <source>
        <dbReference type="Pfam" id="PF17404"/>
    </source>
</evidence>
<feature type="domain" description="Nrap protein" evidence="7">
    <location>
        <begin position="242"/>
        <end position="398"/>
    </location>
</feature>
<reference evidence="12" key="1">
    <citation type="journal article" date="2020" name="J. Eukaryot. Microbiol.">
        <title>De novo Sequencing, Assembly and Annotation of the Transcriptome for the Free-Living Testate Amoeba Arcella intermedia.</title>
        <authorList>
            <person name="Ribeiro G.M."/>
            <person name="Porfirio-Sousa A.L."/>
            <person name="Maurer-Alcala X.X."/>
            <person name="Katz L.A."/>
            <person name="Lahr D.J.G."/>
        </authorList>
    </citation>
    <scope>NUCLEOTIDE SEQUENCE</scope>
</reference>
<evidence type="ECO:0000256" key="4">
    <source>
        <dbReference type="ARBA" id="ARBA00023242"/>
    </source>
</evidence>
<feature type="domain" description="Nrap protein" evidence="9">
    <location>
        <begin position="579"/>
        <end position="718"/>
    </location>
</feature>
<dbReference type="Gene3D" id="1.10.1410.10">
    <property type="match status" value="1"/>
</dbReference>
<evidence type="ECO:0000259" key="11">
    <source>
        <dbReference type="Pfam" id="PF17407"/>
    </source>
</evidence>
<keyword evidence="3 5" id="KW-0694">RNA-binding</keyword>
<evidence type="ECO:0000259" key="9">
    <source>
        <dbReference type="Pfam" id="PF17405"/>
    </source>
</evidence>
<feature type="domain" description="Nrap protein" evidence="10">
    <location>
        <begin position="792"/>
        <end position="933"/>
    </location>
</feature>
<dbReference type="InterPro" id="IPR035370">
    <property type="entry name" value="Nrap_D5"/>
</dbReference>
<protein>
    <recommendedName>
        <fullName evidence="13">U3 small nucleolar RNA-associated protein 22</fullName>
    </recommendedName>
</protein>
<sequence length="1117" mass="128185">MQSNLFALQLEEMLREVSVNYNQTRSIEVSIEALNQILSKMPPGRVTPQTFSDLKFFKFYSGEGERVLDFKPPTSVMVVGSFLLKTQAKPLLNIDMAIEIPSSTFKDRDKKDFVYYDKRNMYLAHIAQHLQNTQQFKDVSVSNFRGDPLKPHLKIRPIIEKSKAEQMKSRFVINLYPTIKQHIFSPSKHLLPGKVNYSVDKFPPVPELKNLAAGDYNNGITEDMFYDRHLQTIHKICALNSSFRDAIIIFKVWLRQRDMTTSKRSSFNGFLMSMFMVHLYHSKIIDNAMAPYHIVRITLNHLINTNIENGIFMKPEKPSEGNEVEMKYDLALDDAMKGEYLKAFPVVFVDPSGRVNLTSRMSRRCWGDLIYEAKRAKNILESPNIDATAMEAFQAVFLVPVQFGLKYDGYIRILPTKSGVEDTNIPEVVSLLEKGLGNRMSLIQEYQPDVPVLKLTENQPNPNLSTTIIGLLFSPENWKRLVDTGPSADNTTDSIQFKKFWGSKAEVRRFRDGLILYCVVWKAKGIELRHHIISQISKYLIKVHYPNLLERVVIDLGEEHLDHLAVPVPSEYSSSEMADYSASSSHSIIIAHFEQLAKIIKNLKGIPLEISAVHAVSPIYKFTDPCPPKPHPLLNQHHNGPVEKDLHFWAFDGTIQFLKSGGWPDQLEAIQNIKTALYIAMGNSLLKSHNIQNNPTRKYLDVFYSGFVFRFKIFHPPEIIRKVQTTLDFQLTETFYMQLLDAKGEDLSNMAIFSNNAKLPEFSEEVMKLPEHRDLVSRKQLAGYLHALHLKYPAFGPTTRLVARWLERHMLLGHFWYEAVELIVAGVFCGGMGAYEVPSHYVCAFYRVLQLLATHDWAKEPLVVDFNKDFTSEAYSTIKEKYESIPENKKPALFISYISDKFSSLWTKEKPNHLVFHRVVQIAKMSFQKLRESVYPIEKWASGIGEQNRGPVVYQSLFGISLNDYDVLVWLDPNLLPRFNIEALSTKVGGNPPHRHLKKNNSMQVYKNVSNDLRNMMMVNFDPMEKFVEDLEKRLKNIALIFFDPEADVVGIMFQPPEFLINKFLPQRSINTLPVKDPKKNDYVGIIPNIFSILNDIQSIGKGIINKIEIVKGSYKL</sequence>
<comment type="similarity">
    <text evidence="2 5">Belongs to the NRAP family.</text>
</comment>
<evidence type="ECO:0000256" key="3">
    <source>
        <dbReference type="ARBA" id="ARBA00022884"/>
    </source>
</evidence>
<dbReference type="PANTHER" id="PTHR17972">
    <property type="entry name" value="NUCLEOLAR RNA-ASSOCIATED PROTEIN"/>
    <property type="match status" value="1"/>
</dbReference>
<dbReference type="GO" id="GO:0006364">
    <property type="term" value="P:rRNA processing"/>
    <property type="evidence" value="ECO:0007669"/>
    <property type="project" value="TreeGrafter"/>
</dbReference>
<dbReference type="InterPro" id="IPR005554">
    <property type="entry name" value="NOL6/Upt22"/>
</dbReference>
<dbReference type="GO" id="GO:0034456">
    <property type="term" value="C:UTP-C complex"/>
    <property type="evidence" value="ECO:0007669"/>
    <property type="project" value="TreeGrafter"/>
</dbReference>
<dbReference type="InterPro" id="IPR035371">
    <property type="entry name" value="Nrap_D6"/>
</dbReference>
<dbReference type="Pfam" id="PF17406">
    <property type="entry name" value="Nrap_D5"/>
    <property type="match status" value="1"/>
</dbReference>
<dbReference type="InterPro" id="IPR035368">
    <property type="entry name" value="Nrap_D3"/>
</dbReference>
<dbReference type="Gene3D" id="3.30.70.3030">
    <property type="match status" value="1"/>
</dbReference>
<dbReference type="GO" id="GO:0032545">
    <property type="term" value="C:CURI complex"/>
    <property type="evidence" value="ECO:0007669"/>
    <property type="project" value="TreeGrafter"/>
</dbReference>
<dbReference type="InterPro" id="IPR035082">
    <property type="entry name" value="Nrap_D1"/>
</dbReference>
<dbReference type="InterPro" id="IPR035369">
    <property type="entry name" value="Nrap_D4"/>
</dbReference>
<dbReference type="GO" id="GO:0032040">
    <property type="term" value="C:small-subunit processome"/>
    <property type="evidence" value="ECO:0007669"/>
    <property type="project" value="TreeGrafter"/>
</dbReference>
<feature type="domain" description="Nrap protein" evidence="8">
    <location>
        <begin position="420"/>
        <end position="545"/>
    </location>
</feature>
<dbReference type="Pfam" id="PF17404">
    <property type="entry name" value="Nrap_D3"/>
    <property type="match status" value="1"/>
</dbReference>